<gene>
    <name evidence="1" type="ORF">LCGC14_0859870</name>
</gene>
<evidence type="ECO:0000313" key="1">
    <source>
        <dbReference type="EMBL" id="KKN27897.1"/>
    </source>
</evidence>
<sequence>MRNSLLISLAIAGLVICSVALSVVVTATATAEAQQDPQQETGMFRVGYAYTTYSYAARDDLACGLVVLETRENWIRVKKLRNSSNCMLRWIVLLDATKSRFRDGRGVWINSDHLLSVVERLKVE</sequence>
<accession>A0A0F9PT43</accession>
<dbReference type="AlphaFoldDB" id="A0A0F9PT43"/>
<protein>
    <submittedName>
        <fullName evidence="1">Uncharacterized protein</fullName>
    </submittedName>
</protein>
<comment type="caution">
    <text evidence="1">The sequence shown here is derived from an EMBL/GenBank/DDBJ whole genome shotgun (WGS) entry which is preliminary data.</text>
</comment>
<dbReference type="EMBL" id="LAZR01002606">
    <property type="protein sequence ID" value="KKN27897.1"/>
    <property type="molecule type" value="Genomic_DNA"/>
</dbReference>
<proteinExistence type="predicted"/>
<organism evidence="1">
    <name type="scientific">marine sediment metagenome</name>
    <dbReference type="NCBI Taxonomy" id="412755"/>
    <lineage>
        <taxon>unclassified sequences</taxon>
        <taxon>metagenomes</taxon>
        <taxon>ecological metagenomes</taxon>
    </lineage>
</organism>
<reference evidence="1" key="1">
    <citation type="journal article" date="2015" name="Nature">
        <title>Complex archaea that bridge the gap between prokaryotes and eukaryotes.</title>
        <authorList>
            <person name="Spang A."/>
            <person name="Saw J.H."/>
            <person name="Jorgensen S.L."/>
            <person name="Zaremba-Niedzwiedzka K."/>
            <person name="Martijn J."/>
            <person name="Lind A.E."/>
            <person name="van Eijk R."/>
            <person name="Schleper C."/>
            <person name="Guy L."/>
            <person name="Ettema T.J."/>
        </authorList>
    </citation>
    <scope>NUCLEOTIDE SEQUENCE</scope>
</reference>
<name>A0A0F9PT43_9ZZZZ</name>